<evidence type="ECO:0008006" key="3">
    <source>
        <dbReference type="Google" id="ProtNLM"/>
    </source>
</evidence>
<keyword evidence="2" id="KW-1185">Reference proteome</keyword>
<dbReference type="AlphaFoldDB" id="A0A1L7V9W6"/>
<dbReference type="RefSeq" id="XP_031078164.1">
    <property type="nucleotide sequence ID" value="XM_031227759.1"/>
</dbReference>
<dbReference type="Proteomes" id="UP000183971">
    <property type="component" value="Unassembled WGS sequence"/>
</dbReference>
<dbReference type="VEuPathDB" id="FungiDB:FPRO_02168"/>
<comment type="caution">
    <text evidence="1">The sequence shown here is derived from an EMBL/GenBank/DDBJ whole genome shotgun (WGS) entry which is preliminary data.</text>
</comment>
<sequence>MSSTNTPRISSSLHEAASAVFKLTQHNSRLQQHQIDQALKFRQLADSLHRSIDELELSTMHLRCVPGSEAYFYQAQQHFYSFRLIENDLNNTLASITNADFKFGQEMRTSYAQFLSHVSCYTGDDTQALASLKATTGLFDVFHSQQRQRLAAMRDQLDSLTLVMNKMAALKHGLEEQGLI</sequence>
<evidence type="ECO:0000313" key="1">
    <source>
        <dbReference type="EMBL" id="CZR37571.1"/>
    </source>
</evidence>
<protein>
    <recommendedName>
        <fullName evidence="3">Chemotaxis protein</fullName>
    </recommendedName>
</protein>
<accession>A0A1L7V9W6</accession>
<evidence type="ECO:0000313" key="2">
    <source>
        <dbReference type="Proteomes" id="UP000183971"/>
    </source>
</evidence>
<reference evidence="2" key="1">
    <citation type="journal article" date="2016" name="Genome Biol. Evol.">
        <title>Comparative 'omics' of the Fusarium fujikuroi species complex highlights differences in genetic potential and metabolite synthesis.</title>
        <authorList>
            <person name="Niehaus E.-M."/>
            <person name="Muensterkoetter M."/>
            <person name="Proctor R.H."/>
            <person name="Brown D.W."/>
            <person name="Sharon A."/>
            <person name="Idan Y."/>
            <person name="Oren-Young L."/>
            <person name="Sieber C.M."/>
            <person name="Novak O."/>
            <person name="Pencik A."/>
            <person name="Tarkowska D."/>
            <person name="Hromadova K."/>
            <person name="Freeman S."/>
            <person name="Maymon M."/>
            <person name="Elazar M."/>
            <person name="Youssef S.A."/>
            <person name="El-Shabrawy E.S.M."/>
            <person name="Shalaby A.B.A."/>
            <person name="Houterman P."/>
            <person name="Brock N.L."/>
            <person name="Burkhardt I."/>
            <person name="Tsavkelova E.A."/>
            <person name="Dickschat J.S."/>
            <person name="Galuszka P."/>
            <person name="Gueldener U."/>
            <person name="Tudzynski B."/>
        </authorList>
    </citation>
    <scope>NUCLEOTIDE SEQUENCE [LARGE SCALE GENOMIC DNA]</scope>
    <source>
        <strain evidence="2">ET1</strain>
    </source>
</reference>
<dbReference type="EMBL" id="FJOF01000002">
    <property type="protein sequence ID" value="CZR37571.1"/>
    <property type="molecule type" value="Genomic_DNA"/>
</dbReference>
<proteinExistence type="predicted"/>
<dbReference type="GeneID" id="42047054"/>
<gene>
    <name evidence="1" type="ORF">FPRO_02168</name>
</gene>
<name>A0A1L7V9W6_FUSPR</name>
<organism evidence="1 2">
    <name type="scientific">Fusarium proliferatum (strain ET1)</name>
    <name type="common">Orchid endophyte fungus</name>
    <dbReference type="NCBI Taxonomy" id="1227346"/>
    <lineage>
        <taxon>Eukaryota</taxon>
        <taxon>Fungi</taxon>
        <taxon>Dikarya</taxon>
        <taxon>Ascomycota</taxon>
        <taxon>Pezizomycotina</taxon>
        <taxon>Sordariomycetes</taxon>
        <taxon>Hypocreomycetidae</taxon>
        <taxon>Hypocreales</taxon>
        <taxon>Nectriaceae</taxon>
        <taxon>Fusarium</taxon>
        <taxon>Fusarium fujikuroi species complex</taxon>
    </lineage>
</organism>